<reference evidence="1 2" key="1">
    <citation type="journal article" date="2024" name="IMA Fungus">
        <title>IMA Genome - F19 : A genome assembly and annotation guide to empower mycologists, including annotated draft genome sequences of Ceratocystis pirilliformis, Diaporthe australafricana, Fusarium ophioides, Paecilomyces lecythidis, and Sporothrix stenoceras.</title>
        <authorList>
            <person name="Aylward J."/>
            <person name="Wilson A.M."/>
            <person name="Visagie C.M."/>
            <person name="Spraker J."/>
            <person name="Barnes I."/>
            <person name="Buitendag C."/>
            <person name="Ceriani C."/>
            <person name="Del Mar Angel L."/>
            <person name="du Plessis D."/>
            <person name="Fuchs T."/>
            <person name="Gasser K."/>
            <person name="Kramer D."/>
            <person name="Li W."/>
            <person name="Munsamy K."/>
            <person name="Piso A."/>
            <person name="Price J.L."/>
            <person name="Sonnekus B."/>
            <person name="Thomas C."/>
            <person name="van der Nest A."/>
            <person name="van Dijk A."/>
            <person name="van Heerden A."/>
            <person name="van Vuuren N."/>
            <person name="Yilmaz N."/>
            <person name="Duong T.A."/>
            <person name="van der Merwe N.A."/>
            <person name="Wingfield M.J."/>
            <person name="Wingfield B.D."/>
        </authorList>
    </citation>
    <scope>NUCLEOTIDE SEQUENCE [LARGE SCALE GENOMIC DNA]</scope>
    <source>
        <strain evidence="1 2">CMW 18167</strain>
    </source>
</reference>
<accession>A0ABR3YEH4</accession>
<comment type="caution">
    <text evidence="1">The sequence shown here is derived from an EMBL/GenBank/DDBJ whole genome shotgun (WGS) entry which is preliminary data.</text>
</comment>
<dbReference type="EMBL" id="JAVDPF010000001">
    <property type="protein sequence ID" value="KAL1886415.1"/>
    <property type="molecule type" value="Genomic_DNA"/>
</dbReference>
<gene>
    <name evidence="1" type="ORF">Plec18167_000345</name>
</gene>
<keyword evidence="2" id="KW-1185">Reference proteome</keyword>
<sequence length="241" mass="27421">MAAQIYPSSILVEDATQWDNEARRKNVASRPLKSCRNLQSGSKITEEQFLLFRTLFPRTRRNFTPNRFGLNTFYQQANLFLVNPDFQEYLVRITAGGPSQAHFTQWTQNTLFKVPLVQQRQITSTKYGAGSKITQLTESAVNTSLVSFLQALAMLAAPLNSQWNANMIPLEAYFGSPRGQRRAYTAVTDGQLQNLSSKEILAFLECKRGLRLKHSPQVEMQENAQAVAWVKEYPDTTPRPW</sequence>
<organism evidence="1 2">
    <name type="scientific">Paecilomyces lecythidis</name>
    <dbReference type="NCBI Taxonomy" id="3004212"/>
    <lineage>
        <taxon>Eukaryota</taxon>
        <taxon>Fungi</taxon>
        <taxon>Dikarya</taxon>
        <taxon>Ascomycota</taxon>
        <taxon>Pezizomycotina</taxon>
        <taxon>Eurotiomycetes</taxon>
        <taxon>Eurotiomycetidae</taxon>
        <taxon>Eurotiales</taxon>
        <taxon>Thermoascaceae</taxon>
        <taxon>Paecilomyces</taxon>
    </lineage>
</organism>
<name>A0ABR3YEH4_9EURO</name>
<evidence type="ECO:0000313" key="1">
    <source>
        <dbReference type="EMBL" id="KAL1886415.1"/>
    </source>
</evidence>
<evidence type="ECO:0000313" key="2">
    <source>
        <dbReference type="Proteomes" id="UP001583193"/>
    </source>
</evidence>
<dbReference type="Proteomes" id="UP001583193">
    <property type="component" value="Unassembled WGS sequence"/>
</dbReference>
<proteinExistence type="predicted"/>
<protein>
    <submittedName>
        <fullName evidence="1">Uncharacterized protein</fullName>
    </submittedName>
</protein>